<evidence type="ECO:0000259" key="3">
    <source>
        <dbReference type="Pfam" id="PF13505"/>
    </source>
</evidence>
<reference evidence="4 5" key="1">
    <citation type="journal article" date="2002" name="Int. J. Syst. Evol. Microbiol.">
        <title>Sphingopyxis witflariensis sp. nov., isolated from activated sludge.</title>
        <authorList>
            <person name="Kampfer P."/>
            <person name="Witzenberger R."/>
            <person name="Denner E.B."/>
            <person name="Busse H.J."/>
            <person name="Neef A."/>
        </authorList>
    </citation>
    <scope>NUCLEOTIDE SEQUENCE [LARGE SCALE GENOMIC DNA]</scope>
    <source>
        <strain evidence="4 5">DSM 14551</strain>
    </source>
</reference>
<keyword evidence="1 2" id="KW-0732">Signal</keyword>
<protein>
    <recommendedName>
        <fullName evidence="3">Outer membrane protein beta-barrel domain-containing protein</fullName>
    </recommendedName>
</protein>
<dbReference type="InterPro" id="IPR011250">
    <property type="entry name" value="OMP/PagP_B-barrel"/>
</dbReference>
<dbReference type="Pfam" id="PF13505">
    <property type="entry name" value="OMP_b-brl"/>
    <property type="match status" value="1"/>
</dbReference>
<gene>
    <name evidence="4" type="ORF">CDQ91_15670</name>
</gene>
<dbReference type="RefSeq" id="WP_088473670.1">
    <property type="nucleotide sequence ID" value="NZ_NISJ01000009.1"/>
</dbReference>
<evidence type="ECO:0000313" key="4">
    <source>
        <dbReference type="EMBL" id="OWQ94412.1"/>
    </source>
</evidence>
<dbReference type="SUPFAM" id="SSF56925">
    <property type="entry name" value="OMPA-like"/>
    <property type="match status" value="1"/>
</dbReference>
<organism evidence="4 5">
    <name type="scientific">Sphingopyxis witflariensis</name>
    <dbReference type="NCBI Taxonomy" id="173675"/>
    <lineage>
        <taxon>Bacteria</taxon>
        <taxon>Pseudomonadati</taxon>
        <taxon>Pseudomonadota</taxon>
        <taxon>Alphaproteobacteria</taxon>
        <taxon>Sphingomonadales</taxon>
        <taxon>Sphingomonadaceae</taxon>
        <taxon>Sphingopyxis</taxon>
    </lineage>
</organism>
<comment type="caution">
    <text evidence="4">The sequence shown here is derived from an EMBL/GenBank/DDBJ whole genome shotgun (WGS) entry which is preliminary data.</text>
</comment>
<keyword evidence="5" id="KW-1185">Reference proteome</keyword>
<evidence type="ECO:0000256" key="1">
    <source>
        <dbReference type="ARBA" id="ARBA00022729"/>
    </source>
</evidence>
<evidence type="ECO:0000256" key="2">
    <source>
        <dbReference type="SAM" id="SignalP"/>
    </source>
</evidence>
<dbReference type="Proteomes" id="UP000197097">
    <property type="component" value="Unassembled WGS sequence"/>
</dbReference>
<dbReference type="AlphaFoldDB" id="A0A2D0AMK3"/>
<accession>A0A2D0AMK3</accession>
<sequence length="195" mass="20356">MKKLILAAACAVGFASPALAQEGSESNAKAGLRVEARATYETPTVSDIDDEDDDVYKLGSAVAFGGEVGFDIAVSSSVVVGPYLTFEKSSVKTSDGADYLKVKDNLAAGLHIGYAVGSKGQIYGKVGYAKLRLEAQVGALRETDSGSGVQGAIGYEHGFGDKFYVRAEAGYGDNGRIGGIKFQRRHVGVGMGVRF</sequence>
<proteinExistence type="predicted"/>
<dbReference type="EMBL" id="NISJ01000009">
    <property type="protein sequence ID" value="OWQ94412.1"/>
    <property type="molecule type" value="Genomic_DNA"/>
</dbReference>
<feature type="domain" description="Outer membrane protein beta-barrel" evidence="3">
    <location>
        <begin position="7"/>
        <end position="195"/>
    </location>
</feature>
<dbReference type="OrthoDB" id="7407648at2"/>
<evidence type="ECO:0000313" key="5">
    <source>
        <dbReference type="Proteomes" id="UP000197097"/>
    </source>
</evidence>
<feature type="signal peptide" evidence="2">
    <location>
        <begin position="1"/>
        <end position="20"/>
    </location>
</feature>
<feature type="chain" id="PRO_5012948758" description="Outer membrane protein beta-barrel domain-containing protein" evidence="2">
    <location>
        <begin position="21"/>
        <end position="195"/>
    </location>
</feature>
<dbReference type="InterPro" id="IPR027385">
    <property type="entry name" value="Beta-barrel_OMP"/>
</dbReference>
<name>A0A2D0AMK3_9SPHN</name>